<reference evidence="17 18" key="1">
    <citation type="submission" date="2013-05" db="EMBL/GenBank/DDBJ databases">
        <title>Genome assembly of Chondromyces apiculatus DSM 436.</title>
        <authorList>
            <person name="Sharma G."/>
            <person name="Khatri I."/>
            <person name="Kaur C."/>
            <person name="Mayilraj S."/>
            <person name="Subramanian S."/>
        </authorList>
    </citation>
    <scope>NUCLEOTIDE SEQUENCE [LARGE SCALE GENOMIC DNA]</scope>
    <source>
        <strain evidence="17 18">DSM 436</strain>
    </source>
</reference>
<evidence type="ECO:0000256" key="3">
    <source>
        <dbReference type="ARBA" id="ARBA00022563"/>
    </source>
</evidence>
<feature type="binding site" evidence="10">
    <location>
        <position position="241"/>
    </location>
    <ligand>
        <name>ATP</name>
        <dbReference type="ChEBI" id="CHEBI:30616"/>
        <note>ligand shared between two neighboring subunits</note>
    </ligand>
</feature>
<dbReference type="Pfam" id="PF02773">
    <property type="entry name" value="S-AdoMet_synt_C"/>
    <property type="match status" value="1"/>
</dbReference>
<feature type="domain" description="S-adenosylmethionine synthetase central" evidence="15">
    <location>
        <begin position="116"/>
        <end position="233"/>
    </location>
</feature>
<keyword evidence="7 10" id="KW-0067">ATP-binding</keyword>
<comment type="catalytic activity">
    <reaction evidence="10">
        <text>L-methionine + ATP + H2O = S-adenosyl-L-methionine + phosphate + diphosphate</text>
        <dbReference type="Rhea" id="RHEA:21080"/>
        <dbReference type="ChEBI" id="CHEBI:15377"/>
        <dbReference type="ChEBI" id="CHEBI:30616"/>
        <dbReference type="ChEBI" id="CHEBI:33019"/>
        <dbReference type="ChEBI" id="CHEBI:43474"/>
        <dbReference type="ChEBI" id="CHEBI:57844"/>
        <dbReference type="ChEBI" id="CHEBI:59789"/>
        <dbReference type="EC" id="2.5.1.6"/>
    </reaction>
</comment>
<comment type="pathway">
    <text evidence="1 10">Amino-acid biosynthesis; S-adenosyl-L-methionine biosynthesis; S-adenosyl-L-methionine from L-methionine: step 1/1.</text>
</comment>
<dbReference type="NCBIfam" id="TIGR01034">
    <property type="entry name" value="metK"/>
    <property type="match status" value="1"/>
</dbReference>
<dbReference type="Pfam" id="PF00438">
    <property type="entry name" value="S-AdoMet_synt_N"/>
    <property type="match status" value="1"/>
</dbReference>
<dbReference type="CDD" id="cd18079">
    <property type="entry name" value="S-AdoMet_synt"/>
    <property type="match status" value="1"/>
</dbReference>
<evidence type="ECO:0000313" key="18">
    <source>
        <dbReference type="Proteomes" id="UP000019678"/>
    </source>
</evidence>
<evidence type="ECO:0000259" key="14">
    <source>
        <dbReference type="Pfam" id="PF00438"/>
    </source>
</evidence>
<feature type="binding site" description="in other chain" evidence="10">
    <location>
        <begin position="232"/>
        <end position="233"/>
    </location>
    <ligand>
        <name>ATP</name>
        <dbReference type="ChEBI" id="CHEBI:30616"/>
        <note>ligand shared between two neighboring subunits</note>
    </ligand>
</feature>
<dbReference type="UniPathway" id="UPA00315">
    <property type="reaction ID" value="UER00080"/>
</dbReference>
<dbReference type="PROSITE" id="PS00377">
    <property type="entry name" value="ADOMET_SYNTHASE_2"/>
    <property type="match status" value="1"/>
</dbReference>
<comment type="cofactor">
    <cofactor evidence="10">
        <name>K(+)</name>
        <dbReference type="ChEBI" id="CHEBI:29103"/>
    </cofactor>
    <text evidence="10">Binds 1 potassium ion per subunit.</text>
</comment>
<dbReference type="PROSITE" id="PS00376">
    <property type="entry name" value="ADOMET_SYNTHASE_1"/>
    <property type="match status" value="1"/>
</dbReference>
<dbReference type="InterPro" id="IPR022630">
    <property type="entry name" value="S-AdoMet_synt_C"/>
</dbReference>
<feature type="binding site" description="in other chain" evidence="10">
    <location>
        <position position="272"/>
    </location>
    <ligand>
        <name>L-methionine</name>
        <dbReference type="ChEBI" id="CHEBI:57844"/>
        <note>ligand shared between two neighboring subunits</note>
    </ligand>
</feature>
<evidence type="ECO:0000256" key="1">
    <source>
        <dbReference type="ARBA" id="ARBA00005224"/>
    </source>
</evidence>
<comment type="cofactor">
    <cofactor evidence="10">
        <name>Mg(2+)</name>
        <dbReference type="ChEBI" id="CHEBI:18420"/>
    </cofactor>
    <text evidence="10">Binds 2 divalent ions per subunit.</text>
</comment>
<evidence type="ECO:0000256" key="9">
    <source>
        <dbReference type="ARBA" id="ARBA00022958"/>
    </source>
</evidence>
<dbReference type="GO" id="GO:0006730">
    <property type="term" value="P:one-carbon metabolic process"/>
    <property type="evidence" value="ECO:0007669"/>
    <property type="project" value="UniProtKB-KW"/>
</dbReference>
<feature type="binding site" evidence="10">
    <location>
        <position position="264"/>
    </location>
    <ligand>
        <name>ATP</name>
        <dbReference type="ChEBI" id="CHEBI:30616"/>
        <note>ligand shared between two neighboring subunits</note>
    </ligand>
</feature>
<dbReference type="FunFam" id="3.30.300.10:FF:000003">
    <property type="entry name" value="S-adenosylmethionine synthase"/>
    <property type="match status" value="1"/>
</dbReference>
<gene>
    <name evidence="10" type="primary">metK</name>
    <name evidence="17" type="ORF">CAP_4552</name>
</gene>
<evidence type="ECO:0000256" key="4">
    <source>
        <dbReference type="ARBA" id="ARBA00022679"/>
    </source>
</evidence>
<evidence type="ECO:0000256" key="6">
    <source>
        <dbReference type="ARBA" id="ARBA00022741"/>
    </source>
</evidence>
<dbReference type="Pfam" id="PF02772">
    <property type="entry name" value="S-AdoMet_synt_M"/>
    <property type="match status" value="1"/>
</dbReference>
<keyword evidence="10" id="KW-0963">Cytoplasm</keyword>
<dbReference type="EMBL" id="ASRX01000034">
    <property type="protein sequence ID" value="EYF04413.1"/>
    <property type="molecule type" value="Genomic_DNA"/>
</dbReference>
<evidence type="ECO:0000256" key="10">
    <source>
        <dbReference type="HAMAP-Rule" id="MF_00086"/>
    </source>
</evidence>
<dbReference type="PANTHER" id="PTHR11964">
    <property type="entry name" value="S-ADENOSYLMETHIONINE SYNTHETASE"/>
    <property type="match status" value="1"/>
</dbReference>
<keyword evidence="18" id="KW-1185">Reference proteome</keyword>
<dbReference type="GO" id="GO:0006556">
    <property type="term" value="P:S-adenosylmethionine biosynthetic process"/>
    <property type="evidence" value="ECO:0007669"/>
    <property type="project" value="UniProtKB-UniRule"/>
</dbReference>
<dbReference type="RefSeq" id="WP_044244260.1">
    <property type="nucleotide sequence ID" value="NZ_ASRX01000034.1"/>
</dbReference>
<keyword evidence="9 10" id="KW-0630">Potassium</keyword>
<evidence type="ECO:0000256" key="12">
    <source>
        <dbReference type="RuleBase" id="RU004462"/>
    </source>
</evidence>
<dbReference type="InterPro" id="IPR002133">
    <property type="entry name" value="S-AdoMet_synthetase"/>
</dbReference>
<feature type="binding site" description="in other chain" evidence="10">
    <location>
        <begin position="247"/>
        <end position="248"/>
    </location>
    <ligand>
        <name>ATP</name>
        <dbReference type="ChEBI" id="CHEBI:30616"/>
        <note>ligand shared between two neighboring subunits</note>
    </ligand>
</feature>
<dbReference type="GO" id="GO:0005737">
    <property type="term" value="C:cytoplasm"/>
    <property type="evidence" value="ECO:0007669"/>
    <property type="project" value="UniProtKB-SubCell"/>
</dbReference>
<feature type="binding site" description="in other chain" evidence="10">
    <location>
        <position position="99"/>
    </location>
    <ligand>
        <name>L-methionine</name>
        <dbReference type="ChEBI" id="CHEBI:57844"/>
        <note>ligand shared between two neighboring subunits</note>
    </ligand>
</feature>
<feature type="binding site" description="in other chain" evidence="10">
    <location>
        <position position="56"/>
    </location>
    <ligand>
        <name>L-methionine</name>
        <dbReference type="ChEBI" id="CHEBI:57844"/>
        <note>ligand shared between two neighboring subunits</note>
    </ligand>
</feature>
<dbReference type="Proteomes" id="UP000019678">
    <property type="component" value="Unassembled WGS sequence"/>
</dbReference>
<keyword evidence="8 10" id="KW-0460">Magnesium</keyword>
<evidence type="ECO:0000259" key="15">
    <source>
        <dbReference type="Pfam" id="PF02772"/>
    </source>
</evidence>
<keyword evidence="6 10" id="KW-0547">Nucleotide-binding</keyword>
<comment type="subunit">
    <text evidence="10">Homotetramer; dimer of dimers.</text>
</comment>
<feature type="compositionally biased region" description="Low complexity" evidence="13">
    <location>
        <begin position="409"/>
        <end position="418"/>
    </location>
</feature>
<comment type="function">
    <text evidence="10">Catalyzes the formation of S-adenosylmethionine (AdoMet) from methionine and ATP. The overall synthetic reaction is composed of two sequential steps, AdoMet formation and the subsequent tripolyphosphate hydrolysis which occurs prior to release of AdoMet from the enzyme.</text>
</comment>
<keyword evidence="5 10" id="KW-0479">Metal-binding</keyword>
<dbReference type="InterPro" id="IPR022629">
    <property type="entry name" value="S-AdoMet_synt_central"/>
</dbReference>
<feature type="region of interest" description="Disordered" evidence="13">
    <location>
        <begin position="390"/>
        <end position="436"/>
    </location>
</feature>
<comment type="subcellular location">
    <subcellularLocation>
        <location evidence="10 11">Cytoplasm</location>
    </subcellularLocation>
</comment>
<dbReference type="SUPFAM" id="SSF55973">
    <property type="entry name" value="S-adenosylmethionine synthetase"/>
    <property type="match status" value="3"/>
</dbReference>
<feature type="binding site" evidence="10">
    <location>
        <position position="43"/>
    </location>
    <ligand>
        <name>K(+)</name>
        <dbReference type="ChEBI" id="CHEBI:29103"/>
    </ligand>
</feature>
<dbReference type="EC" id="2.5.1.6" evidence="10"/>
<dbReference type="OrthoDB" id="9801686at2"/>
<feature type="binding site" evidence="10">
    <location>
        <position position="268"/>
    </location>
    <ligand>
        <name>ATP</name>
        <dbReference type="ChEBI" id="CHEBI:30616"/>
        <note>ligand shared between two neighboring subunits</note>
    </ligand>
</feature>
<name>A0A017T565_9BACT</name>
<evidence type="ECO:0000256" key="7">
    <source>
        <dbReference type="ARBA" id="ARBA00022840"/>
    </source>
</evidence>
<evidence type="ECO:0000256" key="2">
    <source>
        <dbReference type="ARBA" id="ARBA00009685"/>
    </source>
</evidence>
<dbReference type="eggNOG" id="COG0192">
    <property type="taxonomic scope" value="Bacteria"/>
</dbReference>
<dbReference type="Gene3D" id="3.30.300.10">
    <property type="match status" value="3"/>
</dbReference>
<dbReference type="HAMAP" id="MF_00086">
    <property type="entry name" value="S_AdoMet_synth1"/>
    <property type="match status" value="1"/>
</dbReference>
<dbReference type="InterPro" id="IPR022631">
    <property type="entry name" value="ADOMET_SYNTHASE_CS"/>
</dbReference>
<comment type="caution">
    <text evidence="17">The sequence shown here is derived from an EMBL/GenBank/DDBJ whole genome shotgun (WGS) entry which is preliminary data.</text>
</comment>
<evidence type="ECO:0000259" key="16">
    <source>
        <dbReference type="Pfam" id="PF02773"/>
    </source>
</evidence>
<dbReference type="PIRSF" id="PIRSF000497">
    <property type="entry name" value="MAT"/>
    <property type="match status" value="1"/>
</dbReference>
<evidence type="ECO:0000256" key="8">
    <source>
        <dbReference type="ARBA" id="ARBA00022842"/>
    </source>
</evidence>
<feature type="binding site" evidence="10">
    <location>
        <position position="241"/>
    </location>
    <ligand>
        <name>L-methionine</name>
        <dbReference type="ChEBI" id="CHEBI:57844"/>
        <note>ligand shared between two neighboring subunits</note>
    </ligand>
</feature>
<dbReference type="STRING" id="1192034.CAP_4552"/>
<sequence length="436" mass="47070">MRRYQFTSESVTEGHPDKVCDQISDAILDGILAQDPAARVACETLVKTGMAVVAGEITTSAWVDMPEVVRSTIKDIGYTDSSMGFDFATCAVLTAIEKQSPDISQGVTEGQGLHKEMGAGDQGLMFGFATDETPELMPAPITFAHRMARRLAEMRRSKKLDWLRPDGKTQVTVEYEDHTPVRVSAIVLSTQHAPEVKHKTIVEAARSLIIDKVIPAKLIDKQTKIFINPTGRFVVGGPCGDAGLTGRKIIVDTYGGMGRHGGGAFSGKDPSKVDRSACYYARYVAKNIVAAKLASRCEVQIAYAIGVAQPVGVHVSTFGTGRIDEQIIEKYVMDNFDMRPKAIIEQLDLLKPIYRKTAAYGHFGRDEFTWEKTERAAKMADDLLRPISSPVPAKVATKSGGAKGGSKSGGSKAASPKAADTKASKKKGKKDSRTDA</sequence>
<accession>A0A017T565</accession>
<dbReference type="GO" id="GO:0005524">
    <property type="term" value="F:ATP binding"/>
    <property type="evidence" value="ECO:0007669"/>
    <property type="project" value="UniProtKB-UniRule"/>
</dbReference>
<evidence type="ECO:0000256" key="13">
    <source>
        <dbReference type="SAM" id="MobiDB-lite"/>
    </source>
</evidence>
<feature type="domain" description="S-adenosylmethionine synthetase C-terminal" evidence="16">
    <location>
        <begin position="235"/>
        <end position="372"/>
    </location>
</feature>
<keyword evidence="3 10" id="KW-0554">One-carbon metabolism</keyword>
<evidence type="ECO:0000256" key="11">
    <source>
        <dbReference type="RuleBase" id="RU000542"/>
    </source>
</evidence>
<protein>
    <recommendedName>
        <fullName evidence="10">S-adenosylmethionine synthase</fullName>
        <shortName evidence="10">AdoMet synthase</shortName>
        <ecNumber evidence="10">2.5.1.6</ecNumber>
    </recommendedName>
    <alternativeName>
        <fullName evidence="10">MAT</fullName>
    </alternativeName>
    <alternativeName>
        <fullName evidence="10">Methionine adenosyltransferase</fullName>
    </alternativeName>
</protein>
<keyword evidence="4 10" id="KW-0808">Transferase</keyword>
<dbReference type="InterPro" id="IPR022636">
    <property type="entry name" value="S-AdoMet_synthetase_sfam"/>
</dbReference>
<feature type="binding site" evidence="10">
    <location>
        <position position="17"/>
    </location>
    <ligand>
        <name>Mg(2+)</name>
        <dbReference type="ChEBI" id="CHEBI:18420"/>
    </ligand>
</feature>
<dbReference type="AlphaFoldDB" id="A0A017T565"/>
<comment type="similarity">
    <text evidence="2 10 12">Belongs to the AdoMet synthase family.</text>
</comment>
<feature type="binding site" description="in other chain" evidence="10">
    <location>
        <position position="15"/>
    </location>
    <ligand>
        <name>ATP</name>
        <dbReference type="ChEBI" id="CHEBI:30616"/>
        <note>ligand shared between two neighboring subunits</note>
    </ligand>
</feature>
<dbReference type="InterPro" id="IPR022628">
    <property type="entry name" value="S-AdoMet_synt_N"/>
</dbReference>
<dbReference type="GO" id="GO:0000287">
    <property type="term" value="F:magnesium ion binding"/>
    <property type="evidence" value="ECO:0007669"/>
    <property type="project" value="UniProtKB-UniRule"/>
</dbReference>
<evidence type="ECO:0000256" key="5">
    <source>
        <dbReference type="ARBA" id="ARBA00022723"/>
    </source>
</evidence>
<dbReference type="GO" id="GO:0004478">
    <property type="term" value="F:methionine adenosyltransferase activity"/>
    <property type="evidence" value="ECO:0007669"/>
    <property type="project" value="UniProtKB-UniRule"/>
</dbReference>
<feature type="domain" description="S-adenosylmethionine synthetase N-terminal" evidence="14">
    <location>
        <begin position="4"/>
        <end position="101"/>
    </location>
</feature>
<evidence type="ECO:0000313" key="17">
    <source>
        <dbReference type="EMBL" id="EYF04413.1"/>
    </source>
</evidence>
<organism evidence="17 18">
    <name type="scientific">Chondromyces apiculatus DSM 436</name>
    <dbReference type="NCBI Taxonomy" id="1192034"/>
    <lineage>
        <taxon>Bacteria</taxon>
        <taxon>Pseudomonadati</taxon>
        <taxon>Myxococcota</taxon>
        <taxon>Polyangia</taxon>
        <taxon>Polyangiales</taxon>
        <taxon>Polyangiaceae</taxon>
        <taxon>Chondromyces</taxon>
    </lineage>
</organism>
<feature type="region of interest" description="Flexible loop" evidence="10">
    <location>
        <begin position="99"/>
        <end position="109"/>
    </location>
</feature>
<feature type="binding site" description="in other chain" evidence="10">
    <location>
        <begin position="166"/>
        <end position="168"/>
    </location>
    <ligand>
        <name>ATP</name>
        <dbReference type="ChEBI" id="CHEBI:30616"/>
        <note>ligand shared between two neighboring subunits</note>
    </ligand>
</feature>
<proteinExistence type="inferred from homology"/>